<evidence type="ECO:0000256" key="7">
    <source>
        <dbReference type="SAM" id="Phobius"/>
    </source>
</evidence>
<evidence type="ECO:0000313" key="9">
    <source>
        <dbReference type="Proteomes" id="UP001218104"/>
    </source>
</evidence>
<evidence type="ECO:0000256" key="5">
    <source>
        <dbReference type="ARBA" id="ARBA00022989"/>
    </source>
</evidence>
<feature type="transmembrane region" description="Helical" evidence="7">
    <location>
        <begin position="130"/>
        <end position="149"/>
    </location>
</feature>
<dbReference type="RefSeq" id="WP_104878138.1">
    <property type="nucleotide sequence ID" value="NZ_CP035055.1"/>
</dbReference>
<feature type="transmembrane region" description="Helical" evidence="7">
    <location>
        <begin position="227"/>
        <end position="248"/>
    </location>
</feature>
<reference evidence="8" key="1">
    <citation type="submission" date="2023-04" db="EMBL/GenBank/DDBJ databases">
        <title>Genomic of Limosilactobacillus fermentum MSJK0025.</title>
        <authorList>
            <person name="Yang S."/>
        </authorList>
    </citation>
    <scope>NUCLEOTIDE SEQUENCE</scope>
    <source>
        <strain evidence="8">MSJK0025</strain>
    </source>
</reference>
<organism evidence="8 9">
    <name type="scientific">Limosilactobacillus fermentum</name>
    <name type="common">Lactobacillus fermentum</name>
    <dbReference type="NCBI Taxonomy" id="1613"/>
    <lineage>
        <taxon>Bacteria</taxon>
        <taxon>Bacillati</taxon>
        <taxon>Bacillota</taxon>
        <taxon>Bacilli</taxon>
        <taxon>Lactobacillales</taxon>
        <taxon>Lactobacillaceae</taxon>
        <taxon>Limosilactobacillus</taxon>
    </lineage>
</organism>
<dbReference type="GO" id="GO:0016020">
    <property type="term" value="C:membrane"/>
    <property type="evidence" value="ECO:0007669"/>
    <property type="project" value="UniProtKB-SubCell"/>
</dbReference>
<keyword evidence="2" id="KW-0813">Transport</keyword>
<evidence type="ECO:0000256" key="6">
    <source>
        <dbReference type="ARBA" id="ARBA00023136"/>
    </source>
</evidence>
<keyword evidence="4 7" id="KW-0812">Transmembrane</keyword>
<evidence type="ECO:0000256" key="1">
    <source>
        <dbReference type="ARBA" id="ARBA00004141"/>
    </source>
</evidence>
<feature type="transmembrane region" description="Helical" evidence="7">
    <location>
        <begin position="39"/>
        <end position="58"/>
    </location>
</feature>
<keyword evidence="6 7" id="KW-0472">Membrane</keyword>
<evidence type="ECO:0000256" key="3">
    <source>
        <dbReference type="ARBA" id="ARBA00022475"/>
    </source>
</evidence>
<keyword evidence="5 7" id="KW-1133">Transmembrane helix</keyword>
<comment type="subcellular location">
    <subcellularLocation>
        <location evidence="1">Membrane</location>
        <topology evidence="1">Multi-pass membrane protein</topology>
    </subcellularLocation>
</comment>
<feature type="transmembrane region" description="Helical" evidence="7">
    <location>
        <begin position="289"/>
        <end position="306"/>
    </location>
</feature>
<dbReference type="InterPro" id="IPR004776">
    <property type="entry name" value="Mem_transp_PIN-like"/>
</dbReference>
<feature type="transmembrane region" description="Helical" evidence="7">
    <location>
        <begin position="101"/>
        <end position="124"/>
    </location>
</feature>
<feature type="transmembrane region" description="Helical" evidence="7">
    <location>
        <begin position="254"/>
        <end position="277"/>
    </location>
</feature>
<feature type="transmembrane region" description="Helical" evidence="7">
    <location>
        <begin position="70"/>
        <end position="89"/>
    </location>
</feature>
<feature type="transmembrane region" description="Helical" evidence="7">
    <location>
        <begin position="6"/>
        <end position="27"/>
    </location>
</feature>
<keyword evidence="3" id="KW-1003">Cell membrane</keyword>
<dbReference type="AlphaFoldDB" id="A0AAJ5ZTN7"/>
<evidence type="ECO:0000256" key="2">
    <source>
        <dbReference type="ARBA" id="ARBA00022448"/>
    </source>
</evidence>
<accession>A0AAJ5ZTN7</accession>
<feature type="transmembrane region" description="Helical" evidence="7">
    <location>
        <begin position="194"/>
        <end position="215"/>
    </location>
</feature>
<dbReference type="GO" id="GO:0055085">
    <property type="term" value="P:transmembrane transport"/>
    <property type="evidence" value="ECO:0007669"/>
    <property type="project" value="InterPro"/>
</dbReference>
<dbReference type="Pfam" id="PF03547">
    <property type="entry name" value="Mem_trans"/>
    <property type="match status" value="2"/>
</dbReference>
<dbReference type="EMBL" id="CP121468">
    <property type="protein sequence ID" value="WFR88269.1"/>
    <property type="molecule type" value="Genomic_DNA"/>
</dbReference>
<protein>
    <submittedName>
        <fullName evidence="8">AEC family transporter</fullName>
    </submittedName>
</protein>
<dbReference type="PANTHER" id="PTHR36838:SF1">
    <property type="entry name" value="SLR1864 PROTEIN"/>
    <property type="match status" value="1"/>
</dbReference>
<evidence type="ECO:0000313" key="8">
    <source>
        <dbReference type="EMBL" id="WFR88269.1"/>
    </source>
</evidence>
<feature type="transmembrane region" description="Helical" evidence="7">
    <location>
        <begin position="170"/>
        <end position="188"/>
    </location>
</feature>
<name>A0AAJ5ZTN7_LIMFE</name>
<sequence length="307" mass="33118">MNHVLETLFFALIPILITIGLGYYSAVKGTFDEQDSHKLARLVLNYMLPLNVFAGIWGTSRKIMIQDVGLALWLAVAMVVCFLLMILVYRYALKNDVPVAILRAMSIADPSVPFVGSAVLPLIFGANDSAITIGICTLTINVIMLPIAFSAFGDNGDTVSARLKNTFKKPLVIAALLGFILVLCGSQMPTQFDSIFTLLGKGAGGLAIFTTGIVLKTRQITFNKTICSTILLKNLAFPLVVWGCMALFNSPTTLTRLVVVALAISTATMPSTLAIRFNVHEAELASTQFWSTALSFITLTAFVLALS</sequence>
<evidence type="ECO:0000256" key="4">
    <source>
        <dbReference type="ARBA" id="ARBA00022692"/>
    </source>
</evidence>
<proteinExistence type="predicted"/>
<dbReference type="Proteomes" id="UP001218104">
    <property type="component" value="Chromosome"/>
</dbReference>
<gene>
    <name evidence="8" type="ORF">P8634_05320</name>
</gene>
<dbReference type="PANTHER" id="PTHR36838">
    <property type="entry name" value="AUXIN EFFLUX CARRIER FAMILY PROTEIN"/>
    <property type="match status" value="1"/>
</dbReference>